<reference evidence="2" key="1">
    <citation type="submission" date="2013-09" db="EMBL/GenBank/DDBJ databases">
        <title>Corchorus olitorius genome sequencing.</title>
        <authorList>
            <person name="Alam M."/>
            <person name="Haque M.S."/>
            <person name="Islam M.S."/>
            <person name="Emdad E.M."/>
            <person name="Islam M.M."/>
            <person name="Ahmed B."/>
            <person name="Halim A."/>
            <person name="Hossen Q.M.M."/>
            <person name="Hossain M.Z."/>
            <person name="Ahmed R."/>
            <person name="Khan M.M."/>
            <person name="Islam R."/>
            <person name="Rashid M.M."/>
            <person name="Khan S.A."/>
            <person name="Rahman M.S."/>
            <person name="Alam M."/>
            <person name="Yahiya A.S."/>
            <person name="Khan M.S."/>
            <person name="Azam M.S."/>
            <person name="Haque T."/>
            <person name="Lashkar M.Z.H."/>
            <person name="Akhand A.I."/>
            <person name="Morshed G."/>
            <person name="Roy S."/>
            <person name="Uddin K.S."/>
            <person name="Rabeya T."/>
            <person name="Hossain A.S."/>
            <person name="Chowdhury A."/>
            <person name="Snigdha A.R."/>
            <person name="Mortoza M.S."/>
            <person name="Matin S.A."/>
            <person name="Hoque S.M.E."/>
            <person name="Islam M.K."/>
            <person name="Roy D.K."/>
            <person name="Haider R."/>
            <person name="Moosa M.M."/>
            <person name="Elias S.M."/>
            <person name="Hasan A.M."/>
            <person name="Jahan S."/>
            <person name="Shafiuddin M."/>
            <person name="Mahmood N."/>
            <person name="Shommy N.S."/>
        </authorList>
    </citation>
    <scope>NUCLEOTIDE SEQUENCE [LARGE SCALE GENOMIC DNA]</scope>
    <source>
        <strain evidence="2">cv. O-4</strain>
    </source>
</reference>
<proteinExistence type="predicted"/>
<protein>
    <submittedName>
        <fullName evidence="1">Uncharacterized protein</fullName>
    </submittedName>
</protein>
<gene>
    <name evidence="1" type="ORF">COLO4_03018</name>
</gene>
<dbReference type="AlphaFoldDB" id="A0A1R3KZP1"/>
<evidence type="ECO:0000313" key="2">
    <source>
        <dbReference type="Proteomes" id="UP000187203"/>
    </source>
</evidence>
<accession>A0A1R3KZP1</accession>
<dbReference type="Proteomes" id="UP000187203">
    <property type="component" value="Unassembled WGS sequence"/>
</dbReference>
<sequence>MAYNLLNHFQCHKLSYDGNKIFLFLSPLMT</sequence>
<evidence type="ECO:0000313" key="1">
    <source>
        <dbReference type="EMBL" id="OMP12566.1"/>
    </source>
</evidence>
<name>A0A1R3KZP1_9ROSI</name>
<comment type="caution">
    <text evidence="1">The sequence shown here is derived from an EMBL/GenBank/DDBJ whole genome shotgun (WGS) entry which is preliminary data.</text>
</comment>
<dbReference type="EMBL" id="AWUE01008877">
    <property type="protein sequence ID" value="OMP12566.1"/>
    <property type="molecule type" value="Genomic_DNA"/>
</dbReference>
<organism evidence="1 2">
    <name type="scientific">Corchorus olitorius</name>
    <dbReference type="NCBI Taxonomy" id="93759"/>
    <lineage>
        <taxon>Eukaryota</taxon>
        <taxon>Viridiplantae</taxon>
        <taxon>Streptophyta</taxon>
        <taxon>Embryophyta</taxon>
        <taxon>Tracheophyta</taxon>
        <taxon>Spermatophyta</taxon>
        <taxon>Magnoliopsida</taxon>
        <taxon>eudicotyledons</taxon>
        <taxon>Gunneridae</taxon>
        <taxon>Pentapetalae</taxon>
        <taxon>rosids</taxon>
        <taxon>malvids</taxon>
        <taxon>Malvales</taxon>
        <taxon>Malvaceae</taxon>
        <taxon>Grewioideae</taxon>
        <taxon>Apeibeae</taxon>
        <taxon>Corchorus</taxon>
    </lineage>
</organism>
<keyword evidence="2" id="KW-1185">Reference proteome</keyword>